<evidence type="ECO:0000256" key="1">
    <source>
        <dbReference type="SAM" id="MobiDB-lite"/>
    </source>
</evidence>
<keyword evidence="2" id="KW-1133">Transmembrane helix</keyword>
<feature type="compositionally biased region" description="Polar residues" evidence="1">
    <location>
        <begin position="114"/>
        <end position="129"/>
    </location>
</feature>
<feature type="transmembrane region" description="Helical" evidence="2">
    <location>
        <begin position="12"/>
        <end position="39"/>
    </location>
</feature>
<proteinExistence type="predicted"/>
<name>A0A3N4J315_9PEZI</name>
<sequence length="143" mass="15231">MPDLYGTRSSKSLTTAIAVAGVLIFLFLVGVGVMLWYYLRSKPSSQIDALYPRDVESARTFIPSSTTAIAVLMLNERMGWNEKAPSTTAGSSEESLKSGNGGAEGQGEKLGTPQVETSRCSSASDMSQNLDVLKPVEPVAVVR</sequence>
<reference evidence="3 4" key="1">
    <citation type="journal article" date="2018" name="Nat. Ecol. Evol.">
        <title>Pezizomycetes genomes reveal the molecular basis of ectomycorrhizal truffle lifestyle.</title>
        <authorList>
            <person name="Murat C."/>
            <person name="Payen T."/>
            <person name="Noel B."/>
            <person name="Kuo A."/>
            <person name="Morin E."/>
            <person name="Chen J."/>
            <person name="Kohler A."/>
            <person name="Krizsan K."/>
            <person name="Balestrini R."/>
            <person name="Da Silva C."/>
            <person name="Montanini B."/>
            <person name="Hainaut M."/>
            <person name="Levati E."/>
            <person name="Barry K.W."/>
            <person name="Belfiori B."/>
            <person name="Cichocki N."/>
            <person name="Clum A."/>
            <person name="Dockter R.B."/>
            <person name="Fauchery L."/>
            <person name="Guy J."/>
            <person name="Iotti M."/>
            <person name="Le Tacon F."/>
            <person name="Lindquist E.A."/>
            <person name="Lipzen A."/>
            <person name="Malagnac F."/>
            <person name="Mello A."/>
            <person name="Molinier V."/>
            <person name="Miyauchi S."/>
            <person name="Poulain J."/>
            <person name="Riccioni C."/>
            <person name="Rubini A."/>
            <person name="Sitrit Y."/>
            <person name="Splivallo R."/>
            <person name="Traeger S."/>
            <person name="Wang M."/>
            <person name="Zifcakova L."/>
            <person name="Wipf D."/>
            <person name="Zambonelli A."/>
            <person name="Paolocci F."/>
            <person name="Nowrousian M."/>
            <person name="Ottonello S."/>
            <person name="Baldrian P."/>
            <person name="Spatafora J.W."/>
            <person name="Henrissat B."/>
            <person name="Nagy L.G."/>
            <person name="Aury J.M."/>
            <person name="Wincker P."/>
            <person name="Grigoriev I.V."/>
            <person name="Bonfante P."/>
            <person name="Martin F.M."/>
        </authorList>
    </citation>
    <scope>NUCLEOTIDE SEQUENCE [LARGE SCALE GENOMIC DNA]</scope>
    <source>
        <strain evidence="3 4">120613-1</strain>
    </source>
</reference>
<gene>
    <name evidence="3" type="ORF">L873DRAFT_1716541</name>
</gene>
<feature type="region of interest" description="Disordered" evidence="1">
    <location>
        <begin position="82"/>
        <end position="129"/>
    </location>
</feature>
<dbReference type="AlphaFoldDB" id="A0A3N4J315"/>
<dbReference type="Proteomes" id="UP000276215">
    <property type="component" value="Unassembled WGS sequence"/>
</dbReference>
<accession>A0A3N4J315</accession>
<feature type="compositionally biased region" description="Polar residues" evidence="1">
    <location>
        <begin position="84"/>
        <end position="93"/>
    </location>
</feature>
<protein>
    <submittedName>
        <fullName evidence="3">Uncharacterized protein</fullName>
    </submittedName>
</protein>
<dbReference type="OrthoDB" id="5400597at2759"/>
<keyword evidence="2" id="KW-0472">Membrane</keyword>
<dbReference type="EMBL" id="ML120513">
    <property type="protein sequence ID" value="RPA90830.1"/>
    <property type="molecule type" value="Genomic_DNA"/>
</dbReference>
<keyword evidence="2" id="KW-0812">Transmembrane</keyword>
<evidence type="ECO:0000256" key="2">
    <source>
        <dbReference type="SAM" id="Phobius"/>
    </source>
</evidence>
<evidence type="ECO:0000313" key="4">
    <source>
        <dbReference type="Proteomes" id="UP000276215"/>
    </source>
</evidence>
<organism evidence="3 4">
    <name type="scientific">Choiromyces venosus 120613-1</name>
    <dbReference type="NCBI Taxonomy" id="1336337"/>
    <lineage>
        <taxon>Eukaryota</taxon>
        <taxon>Fungi</taxon>
        <taxon>Dikarya</taxon>
        <taxon>Ascomycota</taxon>
        <taxon>Pezizomycotina</taxon>
        <taxon>Pezizomycetes</taxon>
        <taxon>Pezizales</taxon>
        <taxon>Tuberaceae</taxon>
        <taxon>Choiromyces</taxon>
    </lineage>
</organism>
<evidence type="ECO:0000313" key="3">
    <source>
        <dbReference type="EMBL" id="RPA90830.1"/>
    </source>
</evidence>
<keyword evidence="4" id="KW-1185">Reference proteome</keyword>